<dbReference type="STRING" id="1882483.A0A317Y0J1"/>
<organism evidence="2 3">
    <name type="scientific">Testicularia cyperi</name>
    <dbReference type="NCBI Taxonomy" id="1882483"/>
    <lineage>
        <taxon>Eukaryota</taxon>
        <taxon>Fungi</taxon>
        <taxon>Dikarya</taxon>
        <taxon>Basidiomycota</taxon>
        <taxon>Ustilaginomycotina</taxon>
        <taxon>Ustilaginomycetes</taxon>
        <taxon>Ustilaginales</taxon>
        <taxon>Anthracoideaceae</taxon>
        <taxon>Testicularia</taxon>
    </lineage>
</organism>
<dbReference type="OrthoDB" id="10689165at2759"/>
<evidence type="ECO:0000313" key="3">
    <source>
        <dbReference type="Proteomes" id="UP000246740"/>
    </source>
</evidence>
<feature type="compositionally biased region" description="Basic residues" evidence="1">
    <location>
        <begin position="119"/>
        <end position="129"/>
    </location>
</feature>
<feature type="compositionally biased region" description="Low complexity" evidence="1">
    <location>
        <begin position="101"/>
        <end position="118"/>
    </location>
</feature>
<evidence type="ECO:0000256" key="1">
    <source>
        <dbReference type="SAM" id="MobiDB-lite"/>
    </source>
</evidence>
<sequence length="787" mass="85905">MQTQLATTPDSRPSVNKSEPIRVSAGSLSSTAVPSAANGDDVLSVPKALSVIAVEPPAPQNAQIHHSRANGSTSKGSIGSVTKPATLSCPAPLTASSSAVLCSSSPAHSPEAPSLSRSVSRRSRQQHTHFHTELDPFGPTDWRSAQRCVDQNAPLLRCQWRLQERKGIFDVAGPVYCNRGFITAHNLSRHVLDEHMPSLNLELDVVAATKDHPLVSAAAMSRTPSSGTLTTSTRYPCRWGTCANRQYLPRDLAAHLVHDHLCNQLGFKYACPTANCPVANSAVLTSQEALDRHLVQYHGHLAHLPLRPIWGPVRPRLAQLPPKLPTGSLLSYCLPPLRITSFPSSGHRYNGKGKGKAVDDTDAHARIAQEVSDLKRELLDDQKLVTGDGKVNEPWARLERRIKARMRHFERIEAAEDAVYEAEPYTTEDLDAQNRLWMSHVDVPNDPIIEAIGSGIWSATSYTPFRLPPPPLVQIPALIDKSMPAERCTEELCEASAFSAQREVNFDIGQILSRRFAARVTNPLSSKSRPKKSISQLAEACVEGSKAATTLPRAGPSAFLWDDESEEWTTDDHGQSDWTPPLWCRVYHPLSRRMPSFVPEAEMDQVSKAAPTAIRRRQAPVCTEAADRPLSEESALPQENRFLAATTASRLQMSPIQALGETLATRPQQKMEPSLSSIAPSESRAFPVQALSFEPLDARNGRSTHDASLCSANRVKQEPGTTGLLSKRPASALAVSNGPIPNKRPRHDSVAASDLTDEDFRASPTRIADGKMSVPTEDRDSHARLVI</sequence>
<dbReference type="AlphaFoldDB" id="A0A317Y0J1"/>
<dbReference type="Proteomes" id="UP000246740">
    <property type="component" value="Unassembled WGS sequence"/>
</dbReference>
<dbReference type="EMBL" id="KZ819188">
    <property type="protein sequence ID" value="PWZ03149.1"/>
    <property type="molecule type" value="Genomic_DNA"/>
</dbReference>
<accession>A0A317Y0J1</accession>
<evidence type="ECO:0000313" key="2">
    <source>
        <dbReference type="EMBL" id="PWZ03149.1"/>
    </source>
</evidence>
<feature type="compositionally biased region" description="Polar residues" evidence="1">
    <location>
        <begin position="1"/>
        <end position="17"/>
    </location>
</feature>
<keyword evidence="3" id="KW-1185">Reference proteome</keyword>
<reference evidence="2 3" key="1">
    <citation type="journal article" date="2018" name="Mol. Biol. Evol.">
        <title>Broad Genomic Sampling Reveals a Smut Pathogenic Ancestry of the Fungal Clade Ustilaginomycotina.</title>
        <authorList>
            <person name="Kijpornyongpan T."/>
            <person name="Mondo S.J."/>
            <person name="Barry K."/>
            <person name="Sandor L."/>
            <person name="Lee J."/>
            <person name="Lipzen A."/>
            <person name="Pangilinan J."/>
            <person name="LaButti K."/>
            <person name="Hainaut M."/>
            <person name="Henrissat B."/>
            <person name="Grigoriev I.V."/>
            <person name="Spatafora J.W."/>
            <person name="Aime M.C."/>
        </authorList>
    </citation>
    <scope>NUCLEOTIDE SEQUENCE [LARGE SCALE GENOMIC DNA]</scope>
    <source>
        <strain evidence="2 3">MCA 3645</strain>
    </source>
</reference>
<proteinExistence type="predicted"/>
<protein>
    <submittedName>
        <fullName evidence="2">Uncharacterized protein</fullName>
    </submittedName>
</protein>
<name>A0A317Y0J1_9BASI</name>
<feature type="region of interest" description="Disordered" evidence="1">
    <location>
        <begin position="1"/>
        <end position="40"/>
    </location>
</feature>
<feature type="compositionally biased region" description="Basic and acidic residues" evidence="1">
    <location>
        <begin position="776"/>
        <end position="787"/>
    </location>
</feature>
<feature type="compositionally biased region" description="Polar residues" evidence="1">
    <location>
        <begin position="60"/>
        <end position="79"/>
    </location>
</feature>
<feature type="region of interest" description="Disordered" evidence="1">
    <location>
        <begin position="697"/>
        <end position="787"/>
    </location>
</feature>
<feature type="region of interest" description="Disordered" evidence="1">
    <location>
        <begin position="101"/>
        <end position="138"/>
    </location>
</feature>
<feature type="region of interest" description="Disordered" evidence="1">
    <location>
        <begin position="59"/>
        <end position="79"/>
    </location>
</feature>
<gene>
    <name evidence="2" type="ORF">BCV70DRAFT_12536</name>
</gene>
<dbReference type="InParanoid" id="A0A317Y0J1"/>